<protein>
    <submittedName>
        <fullName evidence="2">Uncharacterized protein</fullName>
    </submittedName>
</protein>
<proteinExistence type="predicted"/>
<keyword evidence="3" id="KW-1185">Reference proteome</keyword>
<sequence length="120" mass="12796">MPQTRALRIRNGTGGRGFTRALVTVLALACPLAFGGAPQAAAVSEPVANGPVLDDPFGTRPAHGAHRPAGRHRGRRPGATRAEPVTDARYGGFPYPRRLRRVPWRNTKGKESALLATPNL</sequence>
<reference evidence="2" key="1">
    <citation type="journal article" date="2014" name="Int. J. Syst. Evol. Microbiol.">
        <title>Complete genome sequence of Corynebacterium casei LMG S-19264T (=DSM 44701T), isolated from a smear-ripened cheese.</title>
        <authorList>
            <consortium name="US DOE Joint Genome Institute (JGI-PGF)"/>
            <person name="Walter F."/>
            <person name="Albersmeier A."/>
            <person name="Kalinowski J."/>
            <person name="Ruckert C."/>
        </authorList>
    </citation>
    <scope>NUCLEOTIDE SEQUENCE</scope>
    <source>
        <strain evidence="2">JCM 4335</strain>
    </source>
</reference>
<evidence type="ECO:0000313" key="2">
    <source>
        <dbReference type="EMBL" id="GGP97432.1"/>
    </source>
</evidence>
<comment type="caution">
    <text evidence="2">The sequence shown here is derived from an EMBL/GenBank/DDBJ whole genome shotgun (WGS) entry which is preliminary data.</text>
</comment>
<dbReference type="Proteomes" id="UP000654123">
    <property type="component" value="Unassembled WGS sequence"/>
</dbReference>
<accession>A0A918AZL5</accession>
<name>A0A918AZL5_9ACTN</name>
<feature type="compositionally biased region" description="Basic residues" evidence="1">
    <location>
        <begin position="63"/>
        <end position="78"/>
    </location>
</feature>
<feature type="region of interest" description="Disordered" evidence="1">
    <location>
        <begin position="52"/>
        <end position="92"/>
    </location>
</feature>
<evidence type="ECO:0000256" key="1">
    <source>
        <dbReference type="SAM" id="MobiDB-lite"/>
    </source>
</evidence>
<gene>
    <name evidence="2" type="ORF">GCM10010249_14900</name>
</gene>
<organism evidence="2 3">
    <name type="scientific">Streptomyces roseolilacinus</name>
    <dbReference type="NCBI Taxonomy" id="66904"/>
    <lineage>
        <taxon>Bacteria</taxon>
        <taxon>Bacillati</taxon>
        <taxon>Actinomycetota</taxon>
        <taxon>Actinomycetes</taxon>
        <taxon>Kitasatosporales</taxon>
        <taxon>Streptomycetaceae</taxon>
        <taxon>Streptomyces</taxon>
    </lineage>
</organism>
<dbReference type="EMBL" id="BMSV01000002">
    <property type="protein sequence ID" value="GGP97432.1"/>
    <property type="molecule type" value="Genomic_DNA"/>
</dbReference>
<dbReference type="AlphaFoldDB" id="A0A918AZL5"/>
<evidence type="ECO:0000313" key="3">
    <source>
        <dbReference type="Proteomes" id="UP000654123"/>
    </source>
</evidence>
<feature type="region of interest" description="Disordered" evidence="1">
    <location>
        <begin position="101"/>
        <end position="120"/>
    </location>
</feature>
<reference evidence="2" key="2">
    <citation type="submission" date="2020-09" db="EMBL/GenBank/DDBJ databases">
        <authorList>
            <person name="Sun Q."/>
            <person name="Ohkuma M."/>
        </authorList>
    </citation>
    <scope>NUCLEOTIDE SEQUENCE</scope>
    <source>
        <strain evidence="2">JCM 4335</strain>
    </source>
</reference>